<dbReference type="PANTHER" id="PTHR24252">
    <property type="entry name" value="ACROSIN-RELATED"/>
    <property type="match status" value="1"/>
</dbReference>
<keyword evidence="3" id="KW-0325">Glycoprotein</keyword>
<dbReference type="SMART" id="SM00680">
    <property type="entry name" value="CLIP"/>
    <property type="match status" value="1"/>
</dbReference>
<comment type="caution">
    <text evidence="8">The sequence shown here is derived from an EMBL/GenBank/DDBJ whole genome shotgun (WGS) entry which is preliminary data.</text>
</comment>
<reference evidence="8" key="1">
    <citation type="journal article" date="2023" name="bioRxiv">
        <title>Scaffold-level genome assemblies of two parasitoid biocontrol wasps reveal the parthenogenesis mechanism and an associated novel virus.</title>
        <authorList>
            <person name="Inwood S."/>
            <person name="Skelly J."/>
            <person name="Guhlin J."/>
            <person name="Harrop T."/>
            <person name="Goldson S."/>
            <person name="Dearden P."/>
        </authorList>
    </citation>
    <scope>NUCLEOTIDE SEQUENCE</scope>
    <source>
        <strain evidence="8">Lincoln</strain>
        <tissue evidence="8">Whole body</tissue>
    </source>
</reference>
<dbReference type="GO" id="GO:0004252">
    <property type="term" value="F:serine-type endopeptidase activity"/>
    <property type="evidence" value="ECO:0007669"/>
    <property type="project" value="InterPro"/>
</dbReference>
<evidence type="ECO:0000256" key="1">
    <source>
        <dbReference type="ARBA" id="ARBA00022729"/>
    </source>
</evidence>
<evidence type="ECO:0000256" key="6">
    <source>
        <dbReference type="SAM" id="Phobius"/>
    </source>
</evidence>
<dbReference type="InterPro" id="IPR001254">
    <property type="entry name" value="Trypsin_dom"/>
</dbReference>
<dbReference type="PROSITE" id="PS00134">
    <property type="entry name" value="TRYPSIN_HIS"/>
    <property type="match status" value="1"/>
</dbReference>
<comment type="similarity">
    <text evidence="4">Belongs to the peptidase S1 family. CLIP subfamily.</text>
</comment>
<feature type="transmembrane region" description="Helical" evidence="6">
    <location>
        <begin position="7"/>
        <end position="27"/>
    </location>
</feature>
<dbReference type="InterPro" id="IPR033116">
    <property type="entry name" value="TRYPSIN_SER"/>
</dbReference>
<evidence type="ECO:0000256" key="2">
    <source>
        <dbReference type="ARBA" id="ARBA00023157"/>
    </source>
</evidence>
<sequence length="378" mass="42483">MKFKQTIIIYIHLILNFKFLSFVLSQLDARQFYVIDDQCKIDKDVYGTCKRIQDCPTILNEALQGKRSANSPRCGFEKYTEIVCCPLSVNEKLGIRPAETACHQYENEIFTSLELELLNFHVLSGIKASLGEFPYMAALGYRTKDDVNEIRIKYDCGGTIISSRFILTAAHCVSNINEHVPILVRLGSVRLDDEGDNVQEILINNIIPHPKYKRSQVYNDIALIKLSKSIKWTPTVKPICLQTKALESIDINVNVSLIVAGWGATDIDEDSSMHLMKSPSLKLVPRKDCEESYTGFRQLPRGLDDKVLCAMDDDITRHADTCQGDSGGPFIMRMLTEDIIIGITSFGQSCGGPTPGVYTSVNAFLDWIESHVWQESEN</sequence>
<keyword evidence="5" id="KW-0378">Hydrolase</keyword>
<evidence type="ECO:0000256" key="5">
    <source>
        <dbReference type="RuleBase" id="RU363034"/>
    </source>
</evidence>
<dbReference type="PRINTS" id="PR00722">
    <property type="entry name" value="CHYMOTRYPSIN"/>
</dbReference>
<proteinExistence type="inferred from homology"/>
<keyword evidence="2" id="KW-1015">Disulfide bond</keyword>
<dbReference type="InterPro" id="IPR022700">
    <property type="entry name" value="CLIP"/>
</dbReference>
<dbReference type="SUPFAM" id="SSF50494">
    <property type="entry name" value="Trypsin-like serine proteases"/>
    <property type="match status" value="1"/>
</dbReference>
<evidence type="ECO:0000313" key="9">
    <source>
        <dbReference type="Proteomes" id="UP001168972"/>
    </source>
</evidence>
<gene>
    <name evidence="8" type="ORF">PV327_006480</name>
</gene>
<dbReference type="InterPro" id="IPR043504">
    <property type="entry name" value="Peptidase_S1_PA_chymotrypsin"/>
</dbReference>
<dbReference type="Proteomes" id="UP001168972">
    <property type="component" value="Unassembled WGS sequence"/>
</dbReference>
<keyword evidence="6" id="KW-0472">Membrane</keyword>
<organism evidence="8 9">
    <name type="scientific">Microctonus hyperodae</name>
    <name type="common">Parasitoid wasp</name>
    <dbReference type="NCBI Taxonomy" id="165561"/>
    <lineage>
        <taxon>Eukaryota</taxon>
        <taxon>Metazoa</taxon>
        <taxon>Ecdysozoa</taxon>
        <taxon>Arthropoda</taxon>
        <taxon>Hexapoda</taxon>
        <taxon>Insecta</taxon>
        <taxon>Pterygota</taxon>
        <taxon>Neoptera</taxon>
        <taxon>Endopterygota</taxon>
        <taxon>Hymenoptera</taxon>
        <taxon>Apocrita</taxon>
        <taxon>Ichneumonoidea</taxon>
        <taxon>Braconidae</taxon>
        <taxon>Euphorinae</taxon>
        <taxon>Microctonus</taxon>
    </lineage>
</organism>
<dbReference type="FunFam" id="2.40.10.10:FF:000028">
    <property type="entry name" value="Serine protease easter"/>
    <property type="match status" value="1"/>
</dbReference>
<keyword evidence="1" id="KW-0732">Signal</keyword>
<dbReference type="PROSITE" id="PS00135">
    <property type="entry name" value="TRYPSIN_SER"/>
    <property type="match status" value="1"/>
</dbReference>
<accession>A0AA39F4F0</accession>
<dbReference type="Pfam" id="PF00089">
    <property type="entry name" value="Trypsin"/>
    <property type="match status" value="1"/>
</dbReference>
<dbReference type="GO" id="GO:0006508">
    <property type="term" value="P:proteolysis"/>
    <property type="evidence" value="ECO:0007669"/>
    <property type="project" value="UniProtKB-KW"/>
</dbReference>
<dbReference type="InterPro" id="IPR018114">
    <property type="entry name" value="TRYPSIN_HIS"/>
</dbReference>
<dbReference type="InterPro" id="IPR001314">
    <property type="entry name" value="Peptidase_S1A"/>
</dbReference>
<evidence type="ECO:0000256" key="3">
    <source>
        <dbReference type="ARBA" id="ARBA00023180"/>
    </source>
</evidence>
<dbReference type="Gene3D" id="2.40.10.10">
    <property type="entry name" value="Trypsin-like serine proteases"/>
    <property type="match status" value="1"/>
</dbReference>
<protein>
    <recommendedName>
        <fullName evidence="7">Peptidase S1 domain-containing protein</fullName>
    </recommendedName>
</protein>
<reference evidence="8" key="2">
    <citation type="submission" date="2023-03" db="EMBL/GenBank/DDBJ databases">
        <authorList>
            <person name="Inwood S.N."/>
            <person name="Skelly J.G."/>
            <person name="Guhlin J."/>
            <person name="Harrop T.W.R."/>
            <person name="Goldson S.G."/>
            <person name="Dearden P.K."/>
        </authorList>
    </citation>
    <scope>NUCLEOTIDE SEQUENCE</scope>
    <source>
        <strain evidence="8">Lincoln</strain>
        <tissue evidence="8">Whole body</tissue>
    </source>
</reference>
<keyword evidence="6" id="KW-1133">Transmembrane helix</keyword>
<evidence type="ECO:0000256" key="4">
    <source>
        <dbReference type="ARBA" id="ARBA00024195"/>
    </source>
</evidence>
<dbReference type="PANTHER" id="PTHR24252:SF7">
    <property type="entry name" value="HYALIN"/>
    <property type="match status" value="1"/>
</dbReference>
<evidence type="ECO:0000259" key="7">
    <source>
        <dbReference type="PROSITE" id="PS50240"/>
    </source>
</evidence>
<keyword evidence="5" id="KW-0645">Protease</keyword>
<evidence type="ECO:0000313" key="8">
    <source>
        <dbReference type="EMBL" id="KAK0162725.1"/>
    </source>
</evidence>
<keyword evidence="5" id="KW-0720">Serine protease</keyword>
<dbReference type="PROSITE" id="PS50240">
    <property type="entry name" value="TRYPSIN_DOM"/>
    <property type="match status" value="1"/>
</dbReference>
<feature type="domain" description="Peptidase S1" evidence="7">
    <location>
        <begin position="122"/>
        <end position="373"/>
    </location>
</feature>
<dbReference type="SMART" id="SM00020">
    <property type="entry name" value="Tryp_SPc"/>
    <property type="match status" value="1"/>
</dbReference>
<dbReference type="CDD" id="cd00190">
    <property type="entry name" value="Tryp_SPc"/>
    <property type="match status" value="1"/>
</dbReference>
<keyword evidence="6" id="KW-0812">Transmembrane</keyword>
<dbReference type="EMBL" id="JAQQBR010001833">
    <property type="protein sequence ID" value="KAK0162725.1"/>
    <property type="molecule type" value="Genomic_DNA"/>
</dbReference>
<dbReference type="InterPro" id="IPR009003">
    <property type="entry name" value="Peptidase_S1_PA"/>
</dbReference>
<dbReference type="AlphaFoldDB" id="A0AA39F4F0"/>
<keyword evidence="9" id="KW-1185">Reference proteome</keyword>
<name>A0AA39F4F0_MICHY</name>